<name>A0A9P4DBM8_CLODI</name>
<dbReference type="GO" id="GO:0004175">
    <property type="term" value="F:endopeptidase activity"/>
    <property type="evidence" value="ECO:0007669"/>
    <property type="project" value="UniProtKB-ARBA"/>
</dbReference>
<reference evidence="3" key="2">
    <citation type="submission" date="2021-06" db="EMBL/GenBank/DDBJ databases">
        <authorList>
            <consortium name="NCBI Pathogen Detection Project"/>
        </authorList>
    </citation>
    <scope>NUCLEOTIDE SEQUENCE</scope>
    <source>
        <strain evidence="3">Clostridioides</strain>
    </source>
</reference>
<dbReference type="Pfam" id="PF02517">
    <property type="entry name" value="Rce1-like"/>
    <property type="match status" value="1"/>
</dbReference>
<protein>
    <submittedName>
        <fullName evidence="3">CPBP family intramembrane metalloprotease</fullName>
    </submittedName>
</protein>
<reference evidence="3" key="1">
    <citation type="journal article" date="2018" name="Genome Biol.">
        <title>SKESA: strategic k-mer extension for scrupulous assemblies.</title>
        <authorList>
            <person name="Souvorov A."/>
            <person name="Agarwala R."/>
            <person name="Lipman D.J."/>
        </authorList>
    </citation>
    <scope>NUCLEOTIDE SEQUENCE</scope>
    <source>
        <strain evidence="3">Clostridioides</strain>
    </source>
</reference>
<gene>
    <name evidence="3" type="ORF">KRQ00_003981</name>
</gene>
<feature type="transmembrane region" description="Helical" evidence="1">
    <location>
        <begin position="86"/>
        <end position="108"/>
    </location>
</feature>
<evidence type="ECO:0000313" key="3">
    <source>
        <dbReference type="EMBL" id="HBH2622156.1"/>
    </source>
</evidence>
<evidence type="ECO:0000313" key="4">
    <source>
        <dbReference type="Proteomes" id="UP000879542"/>
    </source>
</evidence>
<keyword evidence="3" id="KW-0378">Hydrolase</keyword>
<feature type="transmembrane region" description="Helical" evidence="1">
    <location>
        <begin position="218"/>
        <end position="239"/>
    </location>
</feature>
<feature type="transmembrane region" description="Helical" evidence="1">
    <location>
        <begin position="56"/>
        <end position="74"/>
    </location>
</feature>
<feature type="transmembrane region" description="Helical" evidence="1">
    <location>
        <begin position="245"/>
        <end position="265"/>
    </location>
</feature>
<feature type="transmembrane region" description="Helical" evidence="1">
    <location>
        <begin position="114"/>
        <end position="132"/>
    </location>
</feature>
<keyword evidence="3" id="KW-0645">Protease</keyword>
<dbReference type="InterPro" id="IPR042150">
    <property type="entry name" value="MmRce1-like"/>
</dbReference>
<dbReference type="PANTHER" id="PTHR35797">
    <property type="entry name" value="PROTEASE-RELATED"/>
    <property type="match status" value="1"/>
</dbReference>
<evidence type="ECO:0000256" key="1">
    <source>
        <dbReference type="SAM" id="Phobius"/>
    </source>
</evidence>
<dbReference type="GO" id="GO:0008237">
    <property type="term" value="F:metallopeptidase activity"/>
    <property type="evidence" value="ECO:0007669"/>
    <property type="project" value="UniProtKB-KW"/>
</dbReference>
<feature type="transmembrane region" description="Helical" evidence="1">
    <location>
        <begin position="272"/>
        <end position="295"/>
    </location>
</feature>
<dbReference type="Proteomes" id="UP000879542">
    <property type="component" value="Unassembled WGS sequence"/>
</dbReference>
<dbReference type="InterPro" id="IPR003675">
    <property type="entry name" value="Rce1/LyrA-like_dom"/>
</dbReference>
<feature type="transmembrane region" description="Helical" evidence="1">
    <location>
        <begin position="144"/>
        <end position="161"/>
    </location>
</feature>
<keyword evidence="3" id="KW-0482">Metalloprotease</keyword>
<accession>A0A9P4DBM8</accession>
<dbReference type="PANTHER" id="PTHR35797:SF1">
    <property type="entry name" value="PROTEASE"/>
    <property type="match status" value="1"/>
</dbReference>
<sequence>MKLQEKWIDLLNPKYIENKEKRKKFQIIIFFSITFGLTYLLGLLLYFNKFIDPENFALFMMVLPLSSVAIAKFYTEGMTNDKYKFYSLIILFFLIYLFLLIIELLNLINNQQFQSLNTILVIISSLSIILYSDSIKDLSPIKNIKVGCLLIFYFMLSKIIPESLRLIIQGNQPNYEGILNYIFSYMMLFFSIYPFFGEEYGWRGFLQDIFFDRLGKKLGILALSMCWSLWHLPLIFTLYTPETPVLGLITRSIYIFGISIFLGYVYMKTKNIWFCAIIHALNNTSFLISASSITYCSTINYSNIVEISILILIFYVPFLFTKEYKQNT</sequence>
<proteinExistence type="predicted"/>
<feature type="transmembrane region" description="Helical" evidence="1">
    <location>
        <begin position="301"/>
        <end position="320"/>
    </location>
</feature>
<feature type="transmembrane region" description="Helical" evidence="1">
    <location>
        <begin position="27"/>
        <end position="50"/>
    </location>
</feature>
<comment type="caution">
    <text evidence="3">The sequence shown here is derived from an EMBL/GenBank/DDBJ whole genome shotgun (WGS) entry which is preliminary data.</text>
</comment>
<keyword evidence="1" id="KW-0472">Membrane</keyword>
<keyword evidence="1" id="KW-1133">Transmembrane helix</keyword>
<dbReference type="GO" id="GO:0080120">
    <property type="term" value="P:CAAX-box protein maturation"/>
    <property type="evidence" value="ECO:0007669"/>
    <property type="project" value="UniProtKB-ARBA"/>
</dbReference>
<keyword evidence="1" id="KW-0812">Transmembrane</keyword>
<evidence type="ECO:0000259" key="2">
    <source>
        <dbReference type="Pfam" id="PF02517"/>
    </source>
</evidence>
<feature type="transmembrane region" description="Helical" evidence="1">
    <location>
        <begin position="181"/>
        <end position="197"/>
    </location>
</feature>
<dbReference type="EMBL" id="DAEQIJ010000039">
    <property type="protein sequence ID" value="HBH2622156.1"/>
    <property type="molecule type" value="Genomic_DNA"/>
</dbReference>
<dbReference type="AlphaFoldDB" id="A0A9P4DBM8"/>
<feature type="domain" description="CAAX prenyl protease 2/Lysostaphin resistance protein A-like" evidence="2">
    <location>
        <begin position="185"/>
        <end position="284"/>
    </location>
</feature>
<organism evidence="3 4">
    <name type="scientific">Clostridioides difficile</name>
    <name type="common">Peptoclostridium difficile</name>
    <dbReference type="NCBI Taxonomy" id="1496"/>
    <lineage>
        <taxon>Bacteria</taxon>
        <taxon>Bacillati</taxon>
        <taxon>Bacillota</taxon>
        <taxon>Clostridia</taxon>
        <taxon>Peptostreptococcales</taxon>
        <taxon>Peptostreptococcaceae</taxon>
        <taxon>Clostridioides</taxon>
    </lineage>
</organism>
<dbReference type="RefSeq" id="WP_021388046.1">
    <property type="nucleotide sequence ID" value="NZ_AP025558.1"/>
</dbReference>